<evidence type="ECO:0000313" key="3">
    <source>
        <dbReference type="EMBL" id="CAG6626468.1"/>
    </source>
</evidence>
<dbReference type="GO" id="GO:0005912">
    <property type="term" value="C:adherens junction"/>
    <property type="evidence" value="ECO:0007669"/>
    <property type="project" value="TreeGrafter"/>
</dbReference>
<reference evidence="3" key="1">
    <citation type="submission" date="2021-05" db="EMBL/GenBank/DDBJ databases">
        <authorList>
            <person name="Alioto T."/>
            <person name="Alioto T."/>
            <person name="Gomez Garrido J."/>
        </authorList>
    </citation>
    <scope>NUCLEOTIDE SEQUENCE</scope>
</reference>
<dbReference type="AlphaFoldDB" id="A0A8D8Q779"/>
<dbReference type="EMBL" id="HBUF01062638">
    <property type="protein sequence ID" value="CAG6626468.1"/>
    <property type="molecule type" value="Transcribed_RNA"/>
</dbReference>
<dbReference type="EMBL" id="HBUF01216529">
    <property type="protein sequence ID" value="CAG6667439.1"/>
    <property type="molecule type" value="Transcribed_RNA"/>
</dbReference>
<protein>
    <submittedName>
        <fullName evidence="3">Serendipity locus protein alpha</fullName>
    </submittedName>
</protein>
<dbReference type="EMBL" id="HBUF01062637">
    <property type="protein sequence ID" value="CAG6626467.1"/>
    <property type="molecule type" value="Transcribed_RNA"/>
</dbReference>
<dbReference type="GO" id="GO:0007349">
    <property type="term" value="P:cellularization"/>
    <property type="evidence" value="ECO:0007669"/>
    <property type="project" value="InterPro"/>
</dbReference>
<dbReference type="InterPro" id="IPR008837">
    <property type="entry name" value="Serendipity_A"/>
</dbReference>
<dbReference type="GO" id="GO:0008013">
    <property type="term" value="F:beta-catenin binding"/>
    <property type="evidence" value="ECO:0007669"/>
    <property type="project" value="TreeGrafter"/>
</dbReference>
<dbReference type="EMBL" id="HBUF01393714">
    <property type="protein sequence ID" value="CAG6734779.1"/>
    <property type="molecule type" value="Transcribed_RNA"/>
</dbReference>
<dbReference type="GO" id="GO:0098609">
    <property type="term" value="P:cell-cell adhesion"/>
    <property type="evidence" value="ECO:0007669"/>
    <property type="project" value="TreeGrafter"/>
</dbReference>
<dbReference type="Pfam" id="PF05482">
    <property type="entry name" value="Serendipity_A"/>
    <property type="match status" value="1"/>
</dbReference>
<dbReference type="GO" id="GO:0005737">
    <property type="term" value="C:cytoplasm"/>
    <property type="evidence" value="ECO:0007669"/>
    <property type="project" value="UniProtKB-SubCell"/>
</dbReference>
<keyword evidence="2" id="KW-0963">Cytoplasm</keyword>
<organism evidence="3">
    <name type="scientific">Cacopsylla melanoneura</name>
    <dbReference type="NCBI Taxonomy" id="428564"/>
    <lineage>
        <taxon>Eukaryota</taxon>
        <taxon>Metazoa</taxon>
        <taxon>Ecdysozoa</taxon>
        <taxon>Arthropoda</taxon>
        <taxon>Hexapoda</taxon>
        <taxon>Insecta</taxon>
        <taxon>Pterygota</taxon>
        <taxon>Neoptera</taxon>
        <taxon>Paraneoptera</taxon>
        <taxon>Hemiptera</taxon>
        <taxon>Sternorrhyncha</taxon>
        <taxon>Psylloidea</taxon>
        <taxon>Psyllidae</taxon>
        <taxon>Psyllinae</taxon>
        <taxon>Cacopsylla</taxon>
    </lineage>
</organism>
<dbReference type="GO" id="GO:0016342">
    <property type="term" value="C:catenin complex"/>
    <property type="evidence" value="ECO:0007669"/>
    <property type="project" value="TreeGrafter"/>
</dbReference>
<dbReference type="GO" id="GO:0051015">
    <property type="term" value="F:actin filament binding"/>
    <property type="evidence" value="ECO:0007669"/>
    <property type="project" value="TreeGrafter"/>
</dbReference>
<name>A0A8D8Q779_9HEMI</name>
<dbReference type="Gene3D" id="1.20.120.810">
    <property type="entry name" value="Vinculin, Vh2 four-helix bundle"/>
    <property type="match status" value="1"/>
</dbReference>
<dbReference type="GO" id="GO:0016477">
    <property type="term" value="P:cell migration"/>
    <property type="evidence" value="ECO:0007669"/>
    <property type="project" value="TreeGrafter"/>
</dbReference>
<proteinExistence type="predicted"/>
<accession>A0A8D8Q779</accession>
<comment type="subcellular location">
    <subcellularLocation>
        <location evidence="1">Cytoplasm</location>
    </subcellularLocation>
</comment>
<evidence type="ECO:0000256" key="1">
    <source>
        <dbReference type="ARBA" id="ARBA00004496"/>
    </source>
</evidence>
<dbReference type="EMBL" id="HBUF01393715">
    <property type="protein sequence ID" value="CAG6734780.1"/>
    <property type="molecule type" value="Transcribed_RNA"/>
</dbReference>
<evidence type="ECO:0000256" key="2">
    <source>
        <dbReference type="ARBA" id="ARBA00022490"/>
    </source>
</evidence>
<sequence length="594" mass="66890">MDPRLQEILSSIEMCITTTKLMEQAMDKNTSIQQLRLMLRQVSHCIFLMEPLLPTANWRDKVVLCLSQIRKILLLYSRVINTTAEYTMSKDTRWYLSNRMQFCLNEIACIISADTVENEPSMGAFISGVDSALQMLAMPGNAIPNVEPLLCQALTIAKLSNTMNANEITSGCQQVIKERDKLQQDRNNQLNIMTMTNAIELLERRVNTAVLVLFIQIFSDSLLPLRDLVEKCKTVESSGGQQPRKAEDLESLISGFDIHCERIVHVAMFAINCSNASFNHQCIFSMRCCIASLESLEDTLVPALIAFYMDSENQSKRLLLKTLSNHWSDEIVQLETLLHRVIDTAAMSKIIHEEMQCTIQELRNLGNPEDVPIVKRKCDDLTKRGKQLLRHIKTSHQEKQLNTYPHISSSLHTLQLGVHESNAACSTLLDEGDLPNSMPRIIKRCELIQCTVETLADQFEQLLNDEIQSTFPRSKGRNTFCTSSLDNSALDFTNKCLGSLSDTMLDTSCLDPFISRAAELSASKTTLYGKTSRLQATNNTPSIASNTLLNLTELLDGSVSIYPDMSTMYDSPQRIKDLKILEDKIKTLRSTSKT</sequence>
<dbReference type="PANTHER" id="PTHR18914:SF33">
    <property type="entry name" value="RE47911P-RELATED"/>
    <property type="match status" value="1"/>
</dbReference>
<dbReference type="PANTHER" id="PTHR18914">
    <property type="entry name" value="ALPHA CATENIN"/>
    <property type="match status" value="1"/>
</dbReference>
<dbReference type="EMBL" id="HBUF01216528">
    <property type="protein sequence ID" value="CAG6667438.1"/>
    <property type="molecule type" value="Transcribed_RNA"/>
</dbReference>